<keyword evidence="2" id="KW-0472">Membrane</keyword>
<keyword evidence="2" id="KW-0812">Transmembrane</keyword>
<evidence type="ECO:0000256" key="2">
    <source>
        <dbReference type="SAM" id="Phobius"/>
    </source>
</evidence>
<name>A0AAI8ZLI2_VIBVL</name>
<geneLocation type="plasmid" evidence="3">
    <name>p48/10</name>
</geneLocation>
<reference evidence="3" key="1">
    <citation type="journal article" date="2014" name="Genome Announc.">
        <title>Complete Nucleotide Sequence of pVv01, a P1-Like Plasmid Prophage of Vibrio vulnificus.</title>
        <authorList>
            <person name="Hammerl J.A."/>
            <person name="Klevanskaa K."/>
            <person name="Strauch E."/>
            <person name="Hertwig S."/>
        </authorList>
    </citation>
    <scope>NUCLEOTIDE SEQUENCE</scope>
    <source>
        <strain evidence="3">48/10</strain>
    </source>
</reference>
<evidence type="ECO:0000256" key="1">
    <source>
        <dbReference type="SAM" id="Coils"/>
    </source>
</evidence>
<protein>
    <submittedName>
        <fullName evidence="3">Uncharacterized protein</fullName>
    </submittedName>
</protein>
<feature type="coiled-coil region" evidence="1">
    <location>
        <begin position="84"/>
        <end position="125"/>
    </location>
</feature>
<sequence>MNLSDLKEFAIPLLSIAFGAGFWSFLVKRQEKRIDDARADEVMIQGATSVVELQQKVMKQLQDDLDRRVKAIEDLYSKQLASERREWELERSKLVNKIAEMSQRLEKLERLNKSLQRNESLVMCEHCIAEAASAQQ</sequence>
<dbReference type="EMBL" id="HG803186">
    <property type="protein sequence ID" value="CDM12466.1"/>
    <property type="molecule type" value="Genomic_DNA"/>
</dbReference>
<proteinExistence type="predicted"/>
<reference evidence="3" key="2">
    <citation type="submission" date="2014-01" db="EMBL/GenBank/DDBJ databases">
        <authorList>
            <person name="Hammerl J."/>
        </authorList>
    </citation>
    <scope>NUCLEOTIDE SEQUENCE</scope>
    <source>
        <strain evidence="3">48/10</strain>
        <plasmid evidence="3">p48/10</plasmid>
    </source>
</reference>
<keyword evidence="2" id="KW-1133">Transmembrane helix</keyword>
<evidence type="ECO:0000313" key="3">
    <source>
        <dbReference type="EMBL" id="CDM12466.1"/>
    </source>
</evidence>
<keyword evidence="3" id="KW-0614">Plasmid</keyword>
<keyword evidence="1" id="KW-0175">Coiled coil</keyword>
<feature type="transmembrane region" description="Helical" evidence="2">
    <location>
        <begin position="6"/>
        <end position="26"/>
    </location>
</feature>
<dbReference type="AlphaFoldDB" id="A0AAI8ZLI2"/>
<dbReference type="RefSeq" id="WP_032071988.1">
    <property type="nucleotide sequence ID" value="NC_025128.1"/>
</dbReference>
<accession>A0AAI8ZLI2</accession>
<organism evidence="3">
    <name type="scientific">Vibrio vulnificus</name>
    <dbReference type="NCBI Taxonomy" id="672"/>
    <lineage>
        <taxon>Bacteria</taxon>
        <taxon>Pseudomonadati</taxon>
        <taxon>Pseudomonadota</taxon>
        <taxon>Gammaproteobacteria</taxon>
        <taxon>Vibrionales</taxon>
        <taxon>Vibrionaceae</taxon>
        <taxon>Vibrio</taxon>
    </lineage>
</organism>